<dbReference type="Pfam" id="PF12804">
    <property type="entry name" value="NTP_transf_3"/>
    <property type="match status" value="1"/>
</dbReference>
<sequence>MSRIGILILAAGASTRLGQPKQLLNYRGKPLIRDMAEVAIKSGCQPVGVVVGAYSEIITSHLDDLGIHIIYNEQWITGMASSIRCGLERMVTITPELDAIVLMVCDQPFVSADLIRQLIRQHHAKNCAIVASEYADILGVPALFHQTLFPELASLQGDVGAKSIICQHRFQADSISFAEGAIDLDCPQDLKRLPSLIQVPVRT</sequence>
<organism evidence="2">
    <name type="scientific">Oscillatoriales cyanobacterium SpSt-418</name>
    <dbReference type="NCBI Taxonomy" id="2282169"/>
    <lineage>
        <taxon>Bacteria</taxon>
        <taxon>Bacillati</taxon>
        <taxon>Cyanobacteriota</taxon>
        <taxon>Cyanophyceae</taxon>
        <taxon>Oscillatoriophycideae</taxon>
        <taxon>Oscillatoriales</taxon>
    </lineage>
</organism>
<feature type="domain" description="MobA-like NTP transferase" evidence="1">
    <location>
        <begin position="7"/>
        <end position="168"/>
    </location>
</feature>
<gene>
    <name evidence="2" type="ORF">ENR64_06815</name>
</gene>
<comment type="caution">
    <text evidence="2">The sequence shown here is derived from an EMBL/GenBank/DDBJ whole genome shotgun (WGS) entry which is preliminary data.</text>
</comment>
<dbReference type="PANTHER" id="PTHR43777">
    <property type="entry name" value="MOLYBDENUM COFACTOR CYTIDYLYLTRANSFERASE"/>
    <property type="match status" value="1"/>
</dbReference>
<dbReference type="PANTHER" id="PTHR43777:SF1">
    <property type="entry name" value="MOLYBDENUM COFACTOR CYTIDYLYLTRANSFERASE"/>
    <property type="match status" value="1"/>
</dbReference>
<proteinExistence type="predicted"/>
<dbReference type="Gene3D" id="3.90.550.10">
    <property type="entry name" value="Spore Coat Polysaccharide Biosynthesis Protein SpsA, Chain A"/>
    <property type="match status" value="1"/>
</dbReference>
<dbReference type="InterPro" id="IPR025877">
    <property type="entry name" value="MobA-like_NTP_Trfase"/>
</dbReference>
<accession>A0A7C3KC54</accession>
<dbReference type="EMBL" id="DSRU01000082">
    <property type="protein sequence ID" value="HFM97469.1"/>
    <property type="molecule type" value="Genomic_DNA"/>
</dbReference>
<evidence type="ECO:0000313" key="2">
    <source>
        <dbReference type="EMBL" id="HFM97469.1"/>
    </source>
</evidence>
<evidence type="ECO:0000259" key="1">
    <source>
        <dbReference type="Pfam" id="PF12804"/>
    </source>
</evidence>
<dbReference type="SUPFAM" id="SSF53448">
    <property type="entry name" value="Nucleotide-diphospho-sugar transferases"/>
    <property type="match status" value="1"/>
</dbReference>
<dbReference type="InterPro" id="IPR029044">
    <property type="entry name" value="Nucleotide-diphossugar_trans"/>
</dbReference>
<keyword evidence="2" id="KW-0808">Transferase</keyword>
<dbReference type="AlphaFoldDB" id="A0A7C3KC54"/>
<protein>
    <submittedName>
        <fullName evidence="2">Nucleotidyltransferase family protein</fullName>
    </submittedName>
</protein>
<name>A0A7C3KC54_9CYAN</name>
<dbReference type="GO" id="GO:0016779">
    <property type="term" value="F:nucleotidyltransferase activity"/>
    <property type="evidence" value="ECO:0007669"/>
    <property type="project" value="UniProtKB-ARBA"/>
</dbReference>
<dbReference type="CDD" id="cd04182">
    <property type="entry name" value="GT_2_like_f"/>
    <property type="match status" value="1"/>
</dbReference>
<reference evidence="2" key="1">
    <citation type="journal article" date="2020" name="mSystems">
        <title>Genome- and Community-Level Interaction Insights into Carbon Utilization and Element Cycling Functions of Hydrothermarchaeota in Hydrothermal Sediment.</title>
        <authorList>
            <person name="Zhou Z."/>
            <person name="Liu Y."/>
            <person name="Xu W."/>
            <person name="Pan J."/>
            <person name="Luo Z.H."/>
            <person name="Li M."/>
        </authorList>
    </citation>
    <scope>NUCLEOTIDE SEQUENCE [LARGE SCALE GENOMIC DNA]</scope>
    <source>
        <strain evidence="2">SpSt-418</strain>
    </source>
</reference>